<evidence type="ECO:0000313" key="3">
    <source>
        <dbReference type="Proteomes" id="UP001055057"/>
    </source>
</evidence>
<dbReference type="Pfam" id="PF12276">
    <property type="entry name" value="DUF3617"/>
    <property type="match status" value="1"/>
</dbReference>
<evidence type="ECO:0000256" key="1">
    <source>
        <dbReference type="SAM" id="SignalP"/>
    </source>
</evidence>
<comment type="caution">
    <text evidence="2">The sequence shown here is derived from an EMBL/GenBank/DDBJ whole genome shotgun (WGS) entry which is preliminary data.</text>
</comment>
<sequence length="149" mass="15977">MPDRTFLRGACCLALLLGPPAAAAGQFPEAGAYAVEMCLDLPHLQDMTRTRLVHVCLAPDRGADEPGFAVLSENNPLARCPASNLRRMGDELTFEIRCAGRNAAWATARYVLGPDRFEGRIAMQMGGKNMTMTEVQAGRRTGACTAPAP</sequence>
<keyword evidence="3" id="KW-1185">Reference proteome</keyword>
<evidence type="ECO:0000313" key="2">
    <source>
        <dbReference type="EMBL" id="GJE61317.1"/>
    </source>
</evidence>
<protein>
    <recommendedName>
        <fullName evidence="4">DUF3617 family protein</fullName>
    </recommendedName>
</protein>
<dbReference type="Proteomes" id="UP001055057">
    <property type="component" value="Unassembled WGS sequence"/>
</dbReference>
<evidence type="ECO:0008006" key="4">
    <source>
        <dbReference type="Google" id="ProtNLM"/>
    </source>
</evidence>
<gene>
    <name evidence="2" type="ORF">MPOCJGCO_3439</name>
</gene>
<organism evidence="2 3">
    <name type="scientific">Methylobacterium trifolii</name>
    <dbReference type="NCBI Taxonomy" id="1003092"/>
    <lineage>
        <taxon>Bacteria</taxon>
        <taxon>Pseudomonadati</taxon>
        <taxon>Pseudomonadota</taxon>
        <taxon>Alphaproteobacteria</taxon>
        <taxon>Hyphomicrobiales</taxon>
        <taxon>Methylobacteriaceae</taxon>
        <taxon>Methylobacterium</taxon>
    </lineage>
</organism>
<reference evidence="2" key="2">
    <citation type="submission" date="2021-08" db="EMBL/GenBank/DDBJ databases">
        <authorList>
            <person name="Tani A."/>
            <person name="Ola A."/>
            <person name="Ogura Y."/>
            <person name="Katsura K."/>
            <person name="Hayashi T."/>
        </authorList>
    </citation>
    <scope>NUCLEOTIDE SEQUENCE</scope>
    <source>
        <strain evidence="2">DSM 23632</strain>
    </source>
</reference>
<name>A0ABQ4U394_9HYPH</name>
<dbReference type="EMBL" id="BPRB01000201">
    <property type="protein sequence ID" value="GJE61317.1"/>
    <property type="molecule type" value="Genomic_DNA"/>
</dbReference>
<dbReference type="InterPro" id="IPR022061">
    <property type="entry name" value="DUF3617"/>
</dbReference>
<dbReference type="RefSeq" id="WP_238183885.1">
    <property type="nucleotide sequence ID" value="NZ_BPRB01000201.1"/>
</dbReference>
<reference evidence="2" key="1">
    <citation type="journal article" date="2021" name="Front. Microbiol.">
        <title>Comprehensive Comparative Genomics and Phenotyping of Methylobacterium Species.</title>
        <authorList>
            <person name="Alessa O."/>
            <person name="Ogura Y."/>
            <person name="Fujitani Y."/>
            <person name="Takami H."/>
            <person name="Hayashi T."/>
            <person name="Sahin N."/>
            <person name="Tani A."/>
        </authorList>
    </citation>
    <scope>NUCLEOTIDE SEQUENCE</scope>
    <source>
        <strain evidence="2">DSM 23632</strain>
    </source>
</reference>
<accession>A0ABQ4U394</accession>
<keyword evidence="1" id="KW-0732">Signal</keyword>
<proteinExistence type="predicted"/>
<feature type="signal peptide" evidence="1">
    <location>
        <begin position="1"/>
        <end position="24"/>
    </location>
</feature>
<feature type="chain" id="PRO_5046968433" description="DUF3617 family protein" evidence="1">
    <location>
        <begin position="25"/>
        <end position="149"/>
    </location>
</feature>